<feature type="transmembrane region" description="Helical" evidence="1">
    <location>
        <begin position="30"/>
        <end position="47"/>
    </location>
</feature>
<sequence>MDSKNVSVYLYIIAGFLSLLATIIDSEGLMILSKPVIIPALLTYYFVSTKKDPSLILLGVLVLYFISDAITLIRIEDAVLYIMILDFIPYFLLLITVSKDTSQCAFRLKNLFIASLLFLILMVAMYFLVDSFRLQQPDFVIPVISYGVFLALFVCVSFYNYFATNFSDAASFIFFAALFGLIADVIFVMTTMVFNVKALTYIEFAFQFISYFYIVAYFIDRDTMFVEENLEQNSIASK</sequence>
<feature type="transmembrane region" description="Helical" evidence="1">
    <location>
        <begin position="110"/>
        <end position="129"/>
    </location>
</feature>
<feature type="transmembrane region" description="Helical" evidence="1">
    <location>
        <begin position="141"/>
        <end position="162"/>
    </location>
</feature>
<evidence type="ECO:0000256" key="1">
    <source>
        <dbReference type="SAM" id="Phobius"/>
    </source>
</evidence>
<reference evidence="2 3" key="1">
    <citation type="submission" date="2022-05" db="EMBL/GenBank/DDBJ databases">
        <title>Flavobacterium sp., isolated from activated sludge.</title>
        <authorList>
            <person name="Ran Q."/>
        </authorList>
    </citation>
    <scope>NUCLEOTIDE SEQUENCE [LARGE SCALE GENOMIC DNA]</scope>
    <source>
        <strain evidence="2 3">HXWNR70</strain>
    </source>
</reference>
<organism evidence="2 3">
    <name type="scientific">Flavobacterium luminosum</name>
    <dbReference type="NCBI Taxonomy" id="2949086"/>
    <lineage>
        <taxon>Bacteria</taxon>
        <taxon>Pseudomonadati</taxon>
        <taxon>Bacteroidota</taxon>
        <taxon>Flavobacteriia</taxon>
        <taxon>Flavobacteriales</taxon>
        <taxon>Flavobacteriaceae</taxon>
        <taxon>Flavobacterium</taxon>
    </lineage>
</organism>
<dbReference type="Proteomes" id="UP001317191">
    <property type="component" value="Unassembled WGS sequence"/>
</dbReference>
<feature type="transmembrane region" description="Helical" evidence="1">
    <location>
        <begin position="54"/>
        <end position="73"/>
    </location>
</feature>
<proteinExistence type="predicted"/>
<keyword evidence="1" id="KW-0812">Transmembrane</keyword>
<comment type="caution">
    <text evidence="2">The sequence shown here is derived from an EMBL/GenBank/DDBJ whole genome shotgun (WGS) entry which is preliminary data.</text>
</comment>
<protein>
    <recommendedName>
        <fullName evidence="4">YhhN-like protein</fullName>
    </recommendedName>
</protein>
<evidence type="ECO:0000313" key="3">
    <source>
        <dbReference type="Proteomes" id="UP001317191"/>
    </source>
</evidence>
<feature type="transmembrane region" description="Helical" evidence="1">
    <location>
        <begin position="198"/>
        <end position="219"/>
    </location>
</feature>
<dbReference type="EMBL" id="JAMLJM010000002">
    <property type="protein sequence ID" value="MCL9808527.1"/>
    <property type="molecule type" value="Genomic_DNA"/>
</dbReference>
<feature type="transmembrane region" description="Helical" evidence="1">
    <location>
        <begin position="7"/>
        <end position="24"/>
    </location>
</feature>
<gene>
    <name evidence="2" type="ORF">NAT50_04060</name>
</gene>
<evidence type="ECO:0000313" key="2">
    <source>
        <dbReference type="EMBL" id="MCL9808527.1"/>
    </source>
</evidence>
<evidence type="ECO:0008006" key="4">
    <source>
        <dbReference type="Google" id="ProtNLM"/>
    </source>
</evidence>
<feature type="transmembrane region" description="Helical" evidence="1">
    <location>
        <begin position="169"/>
        <end position="192"/>
    </location>
</feature>
<keyword evidence="1" id="KW-1133">Transmembrane helix</keyword>
<name>A0ABT0TM12_9FLAO</name>
<accession>A0ABT0TM12</accession>
<dbReference type="RefSeq" id="WP_250591749.1">
    <property type="nucleotide sequence ID" value="NZ_JAMLJM010000002.1"/>
</dbReference>
<keyword evidence="3" id="KW-1185">Reference proteome</keyword>
<keyword evidence="1" id="KW-0472">Membrane</keyword>
<feature type="transmembrane region" description="Helical" evidence="1">
    <location>
        <begin position="79"/>
        <end position="98"/>
    </location>
</feature>